<dbReference type="SUPFAM" id="SSF52218">
    <property type="entry name" value="Flavoproteins"/>
    <property type="match status" value="1"/>
</dbReference>
<evidence type="ECO:0000313" key="5">
    <source>
        <dbReference type="Proteomes" id="UP000571017"/>
    </source>
</evidence>
<dbReference type="InterPro" id="IPR008254">
    <property type="entry name" value="Flavodoxin/NO_synth"/>
</dbReference>
<dbReference type="GO" id="GO:0010181">
    <property type="term" value="F:FMN binding"/>
    <property type="evidence" value="ECO:0007669"/>
    <property type="project" value="InterPro"/>
</dbReference>
<evidence type="ECO:0000256" key="2">
    <source>
        <dbReference type="SAM" id="MobiDB-lite"/>
    </source>
</evidence>
<proteinExistence type="inferred from homology"/>
<evidence type="ECO:0000256" key="1">
    <source>
        <dbReference type="ARBA" id="ARBA00006961"/>
    </source>
</evidence>
<dbReference type="EC" id="1.6.5.2" evidence="4"/>
<dbReference type="GO" id="GO:0016020">
    <property type="term" value="C:membrane"/>
    <property type="evidence" value="ECO:0007669"/>
    <property type="project" value="TreeGrafter"/>
</dbReference>
<dbReference type="InterPro" id="IPR010089">
    <property type="entry name" value="Flavoprotein_WrbA-like"/>
</dbReference>
<comment type="caution">
    <text evidence="4">The sequence shown here is derived from an EMBL/GenBank/DDBJ whole genome shotgun (WGS) entry which is preliminary data.</text>
</comment>
<dbReference type="Gene3D" id="3.40.50.360">
    <property type="match status" value="1"/>
</dbReference>
<dbReference type="AlphaFoldDB" id="A0A838CXE6"/>
<reference evidence="4 5" key="1">
    <citation type="journal article" date="2004" name="Extremophiles">
        <title>Halobacillus locisalis sp. nov., a halophilic bacterium isolated from a marine solar saltern of the Yellow Sea in Korea.</title>
        <authorList>
            <person name="Yoon J.H."/>
            <person name="Kang K.H."/>
            <person name="Oh T.K."/>
            <person name="Park Y.H."/>
        </authorList>
    </citation>
    <scope>NUCLEOTIDE SEQUENCE [LARGE SCALE GENOMIC DNA]</scope>
    <source>
        <strain evidence="4 5">KCTC 3788</strain>
    </source>
</reference>
<evidence type="ECO:0000259" key="3">
    <source>
        <dbReference type="PROSITE" id="PS50902"/>
    </source>
</evidence>
<feature type="domain" description="Flavodoxin-like" evidence="3">
    <location>
        <begin position="30"/>
        <end position="216"/>
    </location>
</feature>
<dbReference type="NCBIfam" id="NF002999">
    <property type="entry name" value="PRK03767.1"/>
    <property type="match status" value="1"/>
</dbReference>
<dbReference type="InterPro" id="IPR029039">
    <property type="entry name" value="Flavoprotein-like_sf"/>
</dbReference>
<accession>A0A838CXE6</accession>
<dbReference type="GO" id="GO:0003955">
    <property type="term" value="F:NAD(P)H dehydrogenase (quinone) activity"/>
    <property type="evidence" value="ECO:0007669"/>
    <property type="project" value="UniProtKB-EC"/>
</dbReference>
<feature type="region of interest" description="Disordered" evidence="2">
    <location>
        <begin position="1"/>
        <end position="25"/>
    </location>
</feature>
<dbReference type="Pfam" id="PF03358">
    <property type="entry name" value="FMN_red"/>
    <property type="match status" value="1"/>
</dbReference>
<gene>
    <name evidence="4" type="primary">wrbA</name>
    <name evidence="4" type="ORF">H0266_17030</name>
</gene>
<feature type="compositionally biased region" description="Basic and acidic residues" evidence="2">
    <location>
        <begin position="7"/>
        <end position="25"/>
    </location>
</feature>
<dbReference type="PROSITE" id="PS50902">
    <property type="entry name" value="FLAVODOXIN_LIKE"/>
    <property type="match status" value="1"/>
</dbReference>
<dbReference type="RefSeq" id="WP_181473656.1">
    <property type="nucleotide sequence ID" value="NZ_JACEFG010000004.1"/>
</dbReference>
<dbReference type="NCBIfam" id="TIGR01755">
    <property type="entry name" value="flav_wrbA"/>
    <property type="match status" value="1"/>
</dbReference>
<keyword evidence="5" id="KW-1185">Reference proteome</keyword>
<organism evidence="4 5">
    <name type="scientific">Halobacillus locisalis</name>
    <dbReference type="NCBI Taxonomy" id="220753"/>
    <lineage>
        <taxon>Bacteria</taxon>
        <taxon>Bacillati</taxon>
        <taxon>Bacillota</taxon>
        <taxon>Bacilli</taxon>
        <taxon>Bacillales</taxon>
        <taxon>Bacillaceae</taxon>
        <taxon>Halobacillus</taxon>
    </lineage>
</organism>
<dbReference type="PANTHER" id="PTHR30546:SF23">
    <property type="entry name" value="FLAVOPROTEIN-LIKE PROTEIN YCP4-RELATED"/>
    <property type="match status" value="1"/>
</dbReference>
<dbReference type="Proteomes" id="UP000571017">
    <property type="component" value="Unassembled WGS sequence"/>
</dbReference>
<dbReference type="InterPro" id="IPR005025">
    <property type="entry name" value="FMN_Rdtase-like_dom"/>
</dbReference>
<dbReference type="PANTHER" id="PTHR30546">
    <property type="entry name" value="FLAVODOXIN-RELATED PROTEIN WRBA-RELATED"/>
    <property type="match status" value="1"/>
</dbReference>
<sequence>MGFLDKLFGKSKKEEASQEAQEEQRPKTKIAIIYYSSTGTNYQLSQWAAEGAKEAGADVKVLKIPELAPQEAIDQNPAWKEHLEATKEVPEVTLEDLEWADGIIFSVPSRFGNVPGQVKQFLDSTGALWFNGKLVNKVVSAMTSASNKHGGQEKTLLSLYTTMFHWGAVIAAPGYSDPVTFEAGGNPYGTSVTVGEDGKMQEDVEKAVKHQAKRTVDVTETINK</sequence>
<evidence type="ECO:0000313" key="4">
    <source>
        <dbReference type="EMBL" id="MBA2176594.1"/>
    </source>
</evidence>
<keyword evidence="4" id="KW-0560">Oxidoreductase</keyword>
<comment type="similarity">
    <text evidence="1">Belongs to the WrbA family.</text>
</comment>
<dbReference type="EMBL" id="JACEFG010000004">
    <property type="protein sequence ID" value="MBA2176594.1"/>
    <property type="molecule type" value="Genomic_DNA"/>
</dbReference>
<protein>
    <submittedName>
        <fullName evidence="4">NAD(P)H:quinone oxidoreductase</fullName>
        <ecNumber evidence="4">1.6.5.2</ecNumber>
    </submittedName>
</protein>
<name>A0A838CXE6_9BACI</name>
<dbReference type="FunFam" id="3.40.50.360:FF:000001">
    <property type="entry name" value="NAD(P)H dehydrogenase (Quinone) FQR1-like"/>
    <property type="match status" value="1"/>
</dbReference>